<evidence type="ECO:0000256" key="3">
    <source>
        <dbReference type="ARBA" id="ARBA00022452"/>
    </source>
</evidence>
<dbReference type="Gene3D" id="2.170.130.10">
    <property type="entry name" value="TonB-dependent receptor, plug domain"/>
    <property type="match status" value="1"/>
</dbReference>
<dbReference type="InterPro" id="IPR000531">
    <property type="entry name" value="Beta-barrel_TonB"/>
</dbReference>
<evidence type="ECO:0000256" key="10">
    <source>
        <dbReference type="PROSITE-ProRule" id="PRU01360"/>
    </source>
</evidence>
<comment type="subcellular location">
    <subcellularLocation>
        <location evidence="1 10">Cell outer membrane</location>
        <topology evidence="1 10">Multi-pass membrane protein</topology>
    </subcellularLocation>
</comment>
<evidence type="ECO:0000256" key="9">
    <source>
        <dbReference type="ARBA" id="ARBA00023237"/>
    </source>
</evidence>
<organism evidence="14 15">
    <name type="scientific">Roseibacillus ishigakijimensis</name>
    <dbReference type="NCBI Taxonomy" id="454146"/>
    <lineage>
        <taxon>Bacteria</taxon>
        <taxon>Pseudomonadati</taxon>
        <taxon>Verrucomicrobiota</taxon>
        <taxon>Verrucomicrobiia</taxon>
        <taxon>Verrucomicrobiales</taxon>
        <taxon>Verrucomicrobiaceae</taxon>
        <taxon>Roseibacillus</taxon>
    </lineage>
</organism>
<keyword evidence="2 10" id="KW-0813">Transport</keyword>
<keyword evidence="5" id="KW-0732">Signal</keyword>
<comment type="similarity">
    <text evidence="10 11">Belongs to the TonB-dependent receptor family.</text>
</comment>
<comment type="caution">
    <text evidence="14">The sequence shown here is derived from an EMBL/GenBank/DDBJ whole genome shotgun (WGS) entry which is preliminary data.</text>
</comment>
<evidence type="ECO:0000256" key="8">
    <source>
        <dbReference type="ARBA" id="ARBA00023170"/>
    </source>
</evidence>
<evidence type="ECO:0000256" key="6">
    <source>
        <dbReference type="ARBA" id="ARBA00023077"/>
    </source>
</evidence>
<dbReference type="InterPro" id="IPR036942">
    <property type="entry name" value="Beta-barrel_TonB_sf"/>
</dbReference>
<dbReference type="GO" id="GO:0015344">
    <property type="term" value="F:siderophore uptake transmembrane transporter activity"/>
    <property type="evidence" value="ECO:0007669"/>
    <property type="project" value="TreeGrafter"/>
</dbReference>
<name>A0A934VM39_9BACT</name>
<evidence type="ECO:0000256" key="1">
    <source>
        <dbReference type="ARBA" id="ARBA00004571"/>
    </source>
</evidence>
<dbReference type="SUPFAM" id="SSF56935">
    <property type="entry name" value="Porins"/>
    <property type="match status" value="1"/>
</dbReference>
<keyword evidence="15" id="KW-1185">Reference proteome</keyword>
<dbReference type="Pfam" id="PF00593">
    <property type="entry name" value="TonB_dep_Rec_b-barrel"/>
    <property type="match status" value="1"/>
</dbReference>
<evidence type="ECO:0000256" key="4">
    <source>
        <dbReference type="ARBA" id="ARBA00022692"/>
    </source>
</evidence>
<keyword evidence="4 10" id="KW-0812">Transmembrane</keyword>
<keyword evidence="8 14" id="KW-0675">Receptor</keyword>
<dbReference type="PROSITE" id="PS52016">
    <property type="entry name" value="TONB_DEPENDENT_REC_3"/>
    <property type="match status" value="1"/>
</dbReference>
<keyword evidence="9 10" id="KW-0998">Cell outer membrane</keyword>
<dbReference type="PANTHER" id="PTHR30069:SF29">
    <property type="entry name" value="HEMOGLOBIN AND HEMOGLOBIN-HAPTOGLOBIN-BINDING PROTEIN 1-RELATED"/>
    <property type="match status" value="1"/>
</dbReference>
<proteinExistence type="inferred from homology"/>
<evidence type="ECO:0000256" key="11">
    <source>
        <dbReference type="RuleBase" id="RU003357"/>
    </source>
</evidence>
<feature type="domain" description="TonB-dependent receptor-like beta-barrel" evidence="12">
    <location>
        <begin position="248"/>
        <end position="655"/>
    </location>
</feature>
<reference evidence="14" key="1">
    <citation type="submission" date="2021-01" db="EMBL/GenBank/DDBJ databases">
        <title>Modified the classification status of verrucomicrobia.</title>
        <authorList>
            <person name="Feng X."/>
        </authorList>
    </citation>
    <scope>NUCLEOTIDE SEQUENCE</scope>
    <source>
        <strain evidence="14">KCTC 12986</strain>
    </source>
</reference>
<dbReference type="EMBL" id="JAENIO010000012">
    <property type="protein sequence ID" value="MBK1833701.1"/>
    <property type="molecule type" value="Genomic_DNA"/>
</dbReference>
<dbReference type="GO" id="GO:0044718">
    <property type="term" value="P:siderophore transmembrane transport"/>
    <property type="evidence" value="ECO:0007669"/>
    <property type="project" value="TreeGrafter"/>
</dbReference>
<sequence length="682" mass="75474">MRYTPLLFCIPASLTAQDVLRDTVVTASRVAEDSRDTPYSTEVITSGEYLDQGFRTLPEAFELTPGVSVQKTTHGHGSPFIRGFTGRQNLYLIDGVRLNNSTFRSGPVQYANTIDGFALDRLELIKSQGSVLYGSDALGGTVNSITIGSGYREAEAGFFQHGSALYRFDTNSNSQIARVQQSIGEGGIWGLTLGGTWKDFGDIESNAFGKMKGTGYPEQNLDLKFEWSPSADFHLTLAHQQLNQDEVNRWHSTENNPGNWEGLSPGTFPARVYDQERSLTYLKVEHDLAKGPVDSYTATFSYQTAQDSEFQNRGPSDIRNQVIETETYGVSLVAESELVGSQLLYGLDYYEDEIESRGRRTGRDPRSMRPLADDSEYRSLGIFAQARTPWNDQFETTAGLRYTYSEAELGKVWTGSEDISADDDWNSLVFNVRALYHFNETWTAFGGVSQGFRAPNVNDLSGNLTTRNDNNALGSLDLDPEKTWTFELGTRARADRFAMESAVFYTLIDDIITSVPETPGSSTTITTNGSEAWLVGAEAEASYRLTDCLTLSGFLTYQYGDADRVEATNSNREITEPLSRLSPLRGSLALRYEPGNWWAEARLIAAARANRLSEDDKDDTQRIPPGGTPAYLTASLSGGWQVSENLDVSIALQNLFDEDYRVHGSGVNGAGFGALLTTRYRW</sequence>
<dbReference type="InterPro" id="IPR012910">
    <property type="entry name" value="Plug_dom"/>
</dbReference>
<dbReference type="InterPro" id="IPR037066">
    <property type="entry name" value="Plug_dom_sf"/>
</dbReference>
<dbReference type="Proteomes" id="UP000604083">
    <property type="component" value="Unassembled WGS sequence"/>
</dbReference>
<dbReference type="CDD" id="cd01347">
    <property type="entry name" value="ligand_gated_channel"/>
    <property type="match status" value="1"/>
</dbReference>
<gene>
    <name evidence="14" type="ORF">JIN78_06465</name>
</gene>
<dbReference type="InterPro" id="IPR039426">
    <property type="entry name" value="TonB-dep_rcpt-like"/>
</dbReference>
<accession>A0A934VM39</accession>
<keyword evidence="3 10" id="KW-1134">Transmembrane beta strand</keyword>
<dbReference type="PANTHER" id="PTHR30069">
    <property type="entry name" value="TONB-DEPENDENT OUTER MEMBRANE RECEPTOR"/>
    <property type="match status" value="1"/>
</dbReference>
<keyword evidence="7 10" id="KW-0472">Membrane</keyword>
<evidence type="ECO:0000259" key="12">
    <source>
        <dbReference type="Pfam" id="PF00593"/>
    </source>
</evidence>
<feature type="domain" description="TonB-dependent receptor plug" evidence="13">
    <location>
        <begin position="34"/>
        <end position="141"/>
    </location>
</feature>
<evidence type="ECO:0000259" key="13">
    <source>
        <dbReference type="Pfam" id="PF07715"/>
    </source>
</evidence>
<protein>
    <submittedName>
        <fullName evidence="14">TonB-dependent receptor</fullName>
    </submittedName>
</protein>
<dbReference type="Pfam" id="PF07715">
    <property type="entry name" value="Plug"/>
    <property type="match status" value="1"/>
</dbReference>
<evidence type="ECO:0000256" key="2">
    <source>
        <dbReference type="ARBA" id="ARBA00022448"/>
    </source>
</evidence>
<evidence type="ECO:0000256" key="7">
    <source>
        <dbReference type="ARBA" id="ARBA00023136"/>
    </source>
</evidence>
<evidence type="ECO:0000313" key="14">
    <source>
        <dbReference type="EMBL" id="MBK1833701.1"/>
    </source>
</evidence>
<keyword evidence="6 11" id="KW-0798">TonB box</keyword>
<evidence type="ECO:0000256" key="5">
    <source>
        <dbReference type="ARBA" id="ARBA00022729"/>
    </source>
</evidence>
<dbReference type="AlphaFoldDB" id="A0A934VM39"/>
<dbReference type="RefSeq" id="WP_200391136.1">
    <property type="nucleotide sequence ID" value="NZ_JAENIO010000012.1"/>
</dbReference>
<evidence type="ECO:0000313" key="15">
    <source>
        <dbReference type="Proteomes" id="UP000604083"/>
    </source>
</evidence>
<dbReference type="GO" id="GO:0009279">
    <property type="term" value="C:cell outer membrane"/>
    <property type="evidence" value="ECO:0007669"/>
    <property type="project" value="UniProtKB-SubCell"/>
</dbReference>
<dbReference type="Gene3D" id="2.40.170.20">
    <property type="entry name" value="TonB-dependent receptor, beta-barrel domain"/>
    <property type="match status" value="1"/>
</dbReference>